<dbReference type="OrthoDB" id="10257314at2759"/>
<dbReference type="Gene3D" id="3.60.130.10">
    <property type="entry name" value="Clavaminate synthase-like"/>
    <property type="match status" value="1"/>
</dbReference>
<evidence type="ECO:0000256" key="1">
    <source>
        <dbReference type="ARBA" id="ARBA00001954"/>
    </source>
</evidence>
<keyword evidence="5" id="KW-0560">Oxidoreductase</keyword>
<reference evidence="8" key="1">
    <citation type="submission" date="2021-12" db="EMBL/GenBank/DDBJ databases">
        <authorList>
            <person name="Zaccaron A."/>
            <person name="Stergiopoulos I."/>
        </authorList>
    </citation>
    <scope>NUCLEOTIDE SEQUENCE</scope>
    <source>
        <strain evidence="8">Race5_Kim</strain>
    </source>
</reference>
<dbReference type="GeneID" id="71981121"/>
<keyword evidence="3" id="KW-0479">Metal-binding</keyword>
<dbReference type="FunFam" id="3.60.130.10:FF:000003">
    <property type="entry name" value="Alpha-ketoglutarate-dependent taurine dioxygenase"/>
    <property type="match status" value="1"/>
</dbReference>
<sequence length="386" mass="43221">MAPALIEVPVADRSLDKSAEEAWSKDKRQGAQYKEAFQQGAATTKYDVELYGTENHAPAKYPNYLPYWDDYKWPALEPFDAVEHGKDADPSFPNLLTGGAVSVKELTANIGAEVTGIQLSKLNNAGKDELARFVAERKVVAFRDQDFADLPIQDALEFAEYYGPSHIHPASGAPKGFPKVHLVHRSASDTTAADYFQERTNSITWHSDVTYEIQPPGTTFLYLLDGPTSGGDTLFANMAEAYRRLSPEFQRRLHGLKAVHSGHQQAAAALARGSVVRRDPVSNVHPLVRTHPVTGEKALFVNPQFTKHIINYKKEESDFLLKFLFDHIALGADFQARMKWEPNTVIVWDNRVTAHSAILDWQDGQRRHLARLTPQAERPFETPFEG</sequence>
<evidence type="ECO:0000256" key="6">
    <source>
        <dbReference type="ARBA" id="ARBA00023004"/>
    </source>
</evidence>
<dbReference type="GO" id="GO:0005737">
    <property type="term" value="C:cytoplasm"/>
    <property type="evidence" value="ECO:0007669"/>
    <property type="project" value="TreeGrafter"/>
</dbReference>
<dbReference type="EMBL" id="CP090163">
    <property type="protein sequence ID" value="UJO12682.1"/>
    <property type="molecule type" value="Genomic_DNA"/>
</dbReference>
<gene>
    <name evidence="8" type="ORF">CLAFUR5_01243</name>
</gene>
<keyword evidence="4 8" id="KW-0223">Dioxygenase</keyword>
<dbReference type="PANTHER" id="PTHR30468">
    <property type="entry name" value="ALPHA-KETOGLUTARATE-DEPENDENT SULFONATE DIOXYGENASE"/>
    <property type="match status" value="1"/>
</dbReference>
<protein>
    <submittedName>
        <fullName evidence="8">Alpha-ketoglutarate-dependent sulfonate dioxygenase</fullName>
    </submittedName>
</protein>
<dbReference type="Proteomes" id="UP000756132">
    <property type="component" value="Chromosome 1"/>
</dbReference>
<evidence type="ECO:0000256" key="2">
    <source>
        <dbReference type="ARBA" id="ARBA00005896"/>
    </source>
</evidence>
<accession>A0A9Q8L891</accession>
<comment type="cofactor">
    <cofactor evidence="1">
        <name>Fe(2+)</name>
        <dbReference type="ChEBI" id="CHEBI:29033"/>
    </cofactor>
</comment>
<evidence type="ECO:0000313" key="9">
    <source>
        <dbReference type="Proteomes" id="UP000756132"/>
    </source>
</evidence>
<dbReference type="InterPro" id="IPR003819">
    <property type="entry name" value="TauD/TfdA-like"/>
</dbReference>
<comment type="similarity">
    <text evidence="2">Belongs to the TfdA dioxygenase family.</text>
</comment>
<dbReference type="AlphaFoldDB" id="A0A9Q8L891"/>
<dbReference type="SUPFAM" id="SSF51197">
    <property type="entry name" value="Clavaminate synthase-like"/>
    <property type="match status" value="1"/>
</dbReference>
<evidence type="ECO:0000313" key="8">
    <source>
        <dbReference type="EMBL" id="UJO12682.1"/>
    </source>
</evidence>
<dbReference type="OMA" id="FVDAYPK"/>
<evidence type="ECO:0000259" key="7">
    <source>
        <dbReference type="Pfam" id="PF02668"/>
    </source>
</evidence>
<keyword evidence="6" id="KW-0408">Iron</keyword>
<dbReference type="InterPro" id="IPR042098">
    <property type="entry name" value="TauD-like_sf"/>
</dbReference>
<evidence type="ECO:0000256" key="4">
    <source>
        <dbReference type="ARBA" id="ARBA00022964"/>
    </source>
</evidence>
<proteinExistence type="inferred from homology"/>
<reference evidence="8" key="2">
    <citation type="journal article" date="2022" name="Microb. Genom.">
        <title>A chromosome-scale genome assembly of the tomato pathogen Cladosporium fulvum reveals a compartmentalized genome architecture and the presence of a dispensable chromosome.</title>
        <authorList>
            <person name="Zaccaron A.Z."/>
            <person name="Chen L.H."/>
            <person name="Samaras A."/>
            <person name="Stergiopoulos I."/>
        </authorList>
    </citation>
    <scope>NUCLEOTIDE SEQUENCE</scope>
    <source>
        <strain evidence="8">Race5_Kim</strain>
    </source>
</reference>
<dbReference type="GO" id="GO:0016706">
    <property type="term" value="F:2-oxoglutarate-dependent dioxygenase activity"/>
    <property type="evidence" value="ECO:0007669"/>
    <property type="project" value="TreeGrafter"/>
</dbReference>
<keyword evidence="9" id="KW-1185">Reference proteome</keyword>
<dbReference type="InterPro" id="IPR051323">
    <property type="entry name" value="AtsK-like"/>
</dbReference>
<evidence type="ECO:0000256" key="5">
    <source>
        <dbReference type="ARBA" id="ARBA00023002"/>
    </source>
</evidence>
<name>A0A9Q8L891_PASFU</name>
<dbReference type="KEGG" id="ffu:CLAFUR5_01243"/>
<dbReference type="PANTHER" id="PTHR30468:SF1">
    <property type="entry name" value="ALPHA-KETOGLUTARATE-DEPENDENT SULFONATE DIOXYGENASE"/>
    <property type="match status" value="1"/>
</dbReference>
<evidence type="ECO:0000256" key="3">
    <source>
        <dbReference type="ARBA" id="ARBA00022723"/>
    </source>
</evidence>
<dbReference type="Pfam" id="PF02668">
    <property type="entry name" value="TauD"/>
    <property type="match status" value="1"/>
</dbReference>
<organism evidence="8 9">
    <name type="scientific">Passalora fulva</name>
    <name type="common">Tomato leaf mold</name>
    <name type="synonym">Cladosporium fulvum</name>
    <dbReference type="NCBI Taxonomy" id="5499"/>
    <lineage>
        <taxon>Eukaryota</taxon>
        <taxon>Fungi</taxon>
        <taxon>Dikarya</taxon>
        <taxon>Ascomycota</taxon>
        <taxon>Pezizomycotina</taxon>
        <taxon>Dothideomycetes</taxon>
        <taxon>Dothideomycetidae</taxon>
        <taxon>Mycosphaerellales</taxon>
        <taxon>Mycosphaerellaceae</taxon>
        <taxon>Fulvia</taxon>
    </lineage>
</organism>
<feature type="domain" description="TauD/TfdA-like" evidence="7">
    <location>
        <begin position="103"/>
        <end position="373"/>
    </location>
</feature>
<dbReference type="RefSeq" id="XP_047757048.1">
    <property type="nucleotide sequence ID" value="XM_047900391.1"/>
</dbReference>
<dbReference type="GO" id="GO:0046872">
    <property type="term" value="F:metal ion binding"/>
    <property type="evidence" value="ECO:0007669"/>
    <property type="project" value="UniProtKB-KW"/>
</dbReference>